<dbReference type="PANTHER" id="PTHR38600:SF2">
    <property type="entry name" value="SLL0088 PROTEIN"/>
    <property type="match status" value="1"/>
</dbReference>
<dbReference type="InterPro" id="IPR001845">
    <property type="entry name" value="HTH_ArsR_DNA-bd_dom"/>
</dbReference>
<dbReference type="PANTHER" id="PTHR38600">
    <property type="entry name" value="TRANSCRIPTIONAL REGULATORY PROTEIN"/>
    <property type="match status" value="1"/>
</dbReference>
<dbReference type="Gene3D" id="1.10.10.10">
    <property type="entry name" value="Winged helix-like DNA-binding domain superfamily/Winged helix DNA-binding domain"/>
    <property type="match status" value="1"/>
</dbReference>
<dbReference type="InterPro" id="IPR036390">
    <property type="entry name" value="WH_DNA-bd_sf"/>
</dbReference>
<dbReference type="SMART" id="SM00418">
    <property type="entry name" value="HTH_ARSR"/>
    <property type="match status" value="1"/>
</dbReference>
<reference evidence="2 3" key="1">
    <citation type="submission" date="2016-10" db="EMBL/GenBank/DDBJ databases">
        <authorList>
            <person name="de Groot N.N."/>
        </authorList>
    </citation>
    <scope>NUCLEOTIDE SEQUENCE [LARGE SCALE GENOMIC DNA]</scope>
    <source>
        <strain evidence="2 3">AB35.6</strain>
    </source>
</reference>
<dbReference type="InterPro" id="IPR036388">
    <property type="entry name" value="WH-like_DNA-bd_sf"/>
</dbReference>
<name>A0A1H4NS47_9BACT</name>
<dbReference type="EMBL" id="FNSD01000001">
    <property type="protein sequence ID" value="SEB97648.1"/>
    <property type="molecule type" value="Genomic_DNA"/>
</dbReference>
<dbReference type="PROSITE" id="PS50987">
    <property type="entry name" value="HTH_ARSR_2"/>
    <property type="match status" value="1"/>
</dbReference>
<feature type="domain" description="HTH arsR-type" evidence="1">
    <location>
        <begin position="1"/>
        <end position="96"/>
    </location>
</feature>
<dbReference type="NCBIfam" id="NF033788">
    <property type="entry name" value="HTH_metalloreg"/>
    <property type="match status" value="1"/>
</dbReference>
<dbReference type="GO" id="GO:0003700">
    <property type="term" value="F:DNA-binding transcription factor activity"/>
    <property type="evidence" value="ECO:0007669"/>
    <property type="project" value="InterPro"/>
</dbReference>
<dbReference type="SUPFAM" id="SSF46785">
    <property type="entry name" value="Winged helix' DNA-binding domain"/>
    <property type="match status" value="1"/>
</dbReference>
<dbReference type="InterPro" id="IPR011991">
    <property type="entry name" value="ArsR-like_HTH"/>
</dbReference>
<gene>
    <name evidence="2" type="ORF">SAMN05443244_2328</name>
</gene>
<evidence type="ECO:0000313" key="2">
    <source>
        <dbReference type="EMBL" id="SEB97648.1"/>
    </source>
</evidence>
<dbReference type="RefSeq" id="WP_074654174.1">
    <property type="nucleotide sequence ID" value="NZ_FNSD01000001.1"/>
</dbReference>
<evidence type="ECO:0000259" key="1">
    <source>
        <dbReference type="PROSITE" id="PS50987"/>
    </source>
</evidence>
<accession>A0A1H4NS47</accession>
<dbReference type="Proteomes" id="UP000182409">
    <property type="component" value="Unassembled WGS sequence"/>
</dbReference>
<organism evidence="2 3">
    <name type="scientific">Terriglobus roseus</name>
    <dbReference type="NCBI Taxonomy" id="392734"/>
    <lineage>
        <taxon>Bacteria</taxon>
        <taxon>Pseudomonadati</taxon>
        <taxon>Acidobacteriota</taxon>
        <taxon>Terriglobia</taxon>
        <taxon>Terriglobales</taxon>
        <taxon>Acidobacteriaceae</taxon>
        <taxon>Terriglobus</taxon>
    </lineage>
</organism>
<dbReference type="Pfam" id="PF12840">
    <property type="entry name" value="HTH_20"/>
    <property type="match status" value="1"/>
</dbReference>
<dbReference type="CDD" id="cd00090">
    <property type="entry name" value="HTH_ARSR"/>
    <property type="match status" value="1"/>
</dbReference>
<proteinExistence type="predicted"/>
<sequence>MKVPADHRPAALFAALGDETRLGLLTRLSSGRPSSIQSLTEGTDMTRQAVTKHLRVLESAGLVRCRRAGRASDVTLLPQPLDKARRYLESISAQWDAALLRLKALAERPE</sequence>
<protein>
    <submittedName>
        <fullName evidence="2">Transcriptional regulator, ArsR family</fullName>
    </submittedName>
</protein>
<dbReference type="AlphaFoldDB" id="A0A1H4NS47"/>
<evidence type="ECO:0000313" key="3">
    <source>
        <dbReference type="Proteomes" id="UP000182409"/>
    </source>
</evidence>
<dbReference type="PRINTS" id="PR00778">
    <property type="entry name" value="HTHARSR"/>
</dbReference>